<evidence type="ECO:0000256" key="5">
    <source>
        <dbReference type="ARBA" id="ARBA00022692"/>
    </source>
</evidence>
<keyword evidence="10" id="KW-0460">Magnesium</keyword>
<name>A0A068TSC0_COFCA</name>
<keyword evidence="14" id="KW-0472">Membrane</keyword>
<evidence type="ECO:0000256" key="6">
    <source>
        <dbReference type="ARBA" id="ARBA00022723"/>
    </source>
</evidence>
<dbReference type="STRING" id="49390.A0A068TSC0"/>
<evidence type="ECO:0000256" key="7">
    <source>
        <dbReference type="ARBA" id="ARBA00022741"/>
    </source>
</evidence>
<keyword evidence="8" id="KW-0378">Hydrolase</keyword>
<dbReference type="InterPro" id="IPR045058">
    <property type="entry name" value="GIMA/IAN/Toc"/>
</dbReference>
<dbReference type="InterPro" id="IPR024283">
    <property type="entry name" value="TOC159_MAD"/>
</dbReference>
<keyword evidence="5" id="KW-0812">Transmembrane</keyword>
<dbReference type="SUPFAM" id="SSF52540">
    <property type="entry name" value="P-loop containing nucleoside triphosphate hydrolases"/>
    <property type="match status" value="1"/>
</dbReference>
<keyword evidence="7" id="KW-0547">Nucleotide-binding</keyword>
<comment type="subcellular location">
    <subcellularLocation>
        <location evidence="15">Plastid</location>
        <location evidence="15">Chloroplast outer membrane</location>
        <topology evidence="15">Single-pass membrane protein</topology>
    </subcellularLocation>
</comment>
<evidence type="ECO:0000313" key="19">
    <source>
        <dbReference type="EMBL" id="CDO98869.1"/>
    </source>
</evidence>
<evidence type="ECO:0000256" key="11">
    <source>
        <dbReference type="ARBA" id="ARBA00022927"/>
    </source>
</evidence>
<dbReference type="InterPro" id="IPR027417">
    <property type="entry name" value="P-loop_NTPase"/>
</dbReference>
<dbReference type="PROSITE" id="PS51720">
    <property type="entry name" value="G_AIG1"/>
    <property type="match status" value="1"/>
</dbReference>
<dbReference type="PhylomeDB" id="A0A068TSC0"/>
<proteinExistence type="inferred from homology"/>
<keyword evidence="3" id="KW-0150">Chloroplast</keyword>
<evidence type="ECO:0000256" key="17">
    <source>
        <dbReference type="SAM" id="MobiDB-lite"/>
    </source>
</evidence>
<dbReference type="GO" id="GO:0009707">
    <property type="term" value="C:chloroplast outer membrane"/>
    <property type="evidence" value="ECO:0007669"/>
    <property type="project" value="UniProtKB-SubCell"/>
</dbReference>
<dbReference type="PANTHER" id="PTHR10903:SF120">
    <property type="entry name" value="TRANSLOCASE OF CHLOROPLAST 159, CHLOROPLASTIC"/>
    <property type="match status" value="1"/>
</dbReference>
<evidence type="ECO:0000256" key="1">
    <source>
        <dbReference type="ARBA" id="ARBA00001946"/>
    </source>
</evidence>
<gene>
    <name evidence="19" type="ORF">GSCOC_T00025817001</name>
</gene>
<dbReference type="GO" id="GO:0046872">
    <property type="term" value="F:metal ion binding"/>
    <property type="evidence" value="ECO:0007669"/>
    <property type="project" value="UniProtKB-KW"/>
</dbReference>
<dbReference type="GO" id="GO:0045036">
    <property type="term" value="P:protein targeting to chloroplast"/>
    <property type="evidence" value="ECO:0007669"/>
    <property type="project" value="InterPro"/>
</dbReference>
<evidence type="ECO:0000313" key="20">
    <source>
        <dbReference type="Proteomes" id="UP000295252"/>
    </source>
</evidence>
<dbReference type="Proteomes" id="UP000295252">
    <property type="component" value="Chromosome V"/>
</dbReference>
<evidence type="ECO:0000256" key="10">
    <source>
        <dbReference type="ARBA" id="ARBA00022842"/>
    </source>
</evidence>
<dbReference type="Gramene" id="CDO98869">
    <property type="protein sequence ID" value="CDO98869"/>
    <property type="gene ID" value="GSCOC_T00025817001"/>
</dbReference>
<dbReference type="PANTHER" id="PTHR10903">
    <property type="entry name" value="GTPASE, IMAP FAMILY MEMBER-RELATED"/>
    <property type="match status" value="1"/>
</dbReference>
<sequence length="1342" mass="146640">MDSKRLLGVPVSATQSAPPMLPSSASTGIRAPLTLDDSDVEYGQKDSGFSSYSSDSGVDSDGFLSGEEGIQTASERAFVAETNDEIREETRFLKQYVVSRPLVKCPPKEINDESSSDREFDDSRPVLPCTDEEIVGNDVAGEYSGSRPILADKCVEDVGASTEEHETAPGNHLPLVDIQIPLLQKQGVPIAKLSGFSDDDSLGSESVEEETFLGVARVPSSGVLERLVSAPKVRIFEVGEGDGYASVSDYGSEPEVGEDSVLVGGDNGEEKQISNHLMSADVIEDKGPEIAEEAGGAELDEHLQDFHGDNGEMNFEIGANANNPDPTTVVNSNILEINAVELTGAKATEGEAKDEFEAASMDRGKCANNDGNGSIVRSQPNEGEKSVCKIEHKIDEKSKSHCFDDPHNVDSLDNATSEEEVQMMNSVKLSDEHVAQNLEGYTNGDLDVYQRLVMKDSLCSGSPIPQAISKCTKLGPEGTREEEDDAVLVEEDEYLVGHDVTEELDFEGSNGVDTIDQLEQSTAPSLLSHGESSHSHLQAQVVRDLGDEADVHRQSEWEDMVDPFSLAALLRAATGVKSESSSVMLTSVDGKSLFPLEQPVGSDSRFLGLRPTAQLSPTLFTPGRMDNGESVENLSRGEKRKIDRLHEIRVKFLRLLHRLNRSTEDPVAVKVLYQLELAAGRPSVLAFHFDFAKQDAIRLEAEGKKDLNFSLNILVIGKSGVGKSATINSIFGEEKATTNAFEPATTSVNEITGTVNGTEVRVLDTPGFRSSLGDQSFNRRILSSIKRFTNKLPPDVVLYVDRIDTQTGDLSDLPLLKLVTGYLGSSIWYKTILILTHAGSVPPEGPSGDPLSYDIYVSGRSRFVLQLISHSVGNLHTMKPGLIPVALVENCSMCEMNKNEQTFLTNGDSWRSELLLLCYSMKILLEIDSEVKTDEVTDYQKLFGFRVPSPSLHYFMSSLLQSNSHPKLSSIEGGENFDSDVELAFSSDCDQQSENEHDQLPPFRPLTKSEIAKLNKEQRDAYAEEYDYRIKLLQKKQWNGKVRRFQDAKKKQKDMDECQDPDMDCQEAVAVPVPDMVLPLSFDGDYPAYRYRLLESSSRCITRPVLDLHGWDHDCGYDGVSIEDNLGIAGRFPAAIDVQLTKDKEVFNIRLNSCVAAKHGDKGSTMAGFDIETVGEQLAYTLKADAKLSNFGVNRTAAGVSITCIGENLIAGFKVEDEIALGKDLVLVGSTGLVKCETDAAYGANLGIRLREKDYPVGQDQSTLGLSLTKWRGDLVWGLNLQSQLSVGRNSNMTVRAGFNSNKRGQVSTRISSSDQLIIATLGLLPIANTIWKNLFTLVGRR</sequence>
<keyword evidence="4" id="KW-0934">Plastid</keyword>
<keyword evidence="13" id="KW-0342">GTP-binding</keyword>
<organism evidence="19 20">
    <name type="scientific">Coffea canephora</name>
    <name type="common">Robusta coffee</name>
    <dbReference type="NCBI Taxonomy" id="49390"/>
    <lineage>
        <taxon>Eukaryota</taxon>
        <taxon>Viridiplantae</taxon>
        <taxon>Streptophyta</taxon>
        <taxon>Embryophyta</taxon>
        <taxon>Tracheophyta</taxon>
        <taxon>Spermatophyta</taxon>
        <taxon>Magnoliopsida</taxon>
        <taxon>eudicotyledons</taxon>
        <taxon>Gunneridae</taxon>
        <taxon>Pentapetalae</taxon>
        <taxon>asterids</taxon>
        <taxon>lamiids</taxon>
        <taxon>Gentianales</taxon>
        <taxon>Rubiaceae</taxon>
        <taxon>Ixoroideae</taxon>
        <taxon>Gardenieae complex</taxon>
        <taxon>Bertiereae - Coffeeae clade</taxon>
        <taxon>Coffeeae</taxon>
        <taxon>Coffea</taxon>
    </lineage>
</organism>
<dbReference type="Pfam" id="PF11886">
    <property type="entry name" value="TOC159_MAD"/>
    <property type="match status" value="1"/>
</dbReference>
<dbReference type="InParanoid" id="A0A068TSC0"/>
<dbReference type="GO" id="GO:0015031">
    <property type="term" value="P:protein transport"/>
    <property type="evidence" value="ECO:0007669"/>
    <property type="project" value="UniProtKB-KW"/>
</dbReference>
<protein>
    <recommendedName>
        <fullName evidence="18">AIG1-type G domain-containing protein</fullName>
    </recommendedName>
</protein>
<reference evidence="20" key="1">
    <citation type="journal article" date="2014" name="Science">
        <title>The coffee genome provides insight into the convergent evolution of caffeine biosynthesis.</title>
        <authorList>
            <person name="Denoeud F."/>
            <person name="Carretero-Paulet L."/>
            <person name="Dereeper A."/>
            <person name="Droc G."/>
            <person name="Guyot R."/>
            <person name="Pietrella M."/>
            <person name="Zheng C."/>
            <person name="Alberti A."/>
            <person name="Anthony F."/>
            <person name="Aprea G."/>
            <person name="Aury J.M."/>
            <person name="Bento P."/>
            <person name="Bernard M."/>
            <person name="Bocs S."/>
            <person name="Campa C."/>
            <person name="Cenci A."/>
            <person name="Combes M.C."/>
            <person name="Crouzillat D."/>
            <person name="Da Silva C."/>
            <person name="Daddiego L."/>
            <person name="De Bellis F."/>
            <person name="Dussert S."/>
            <person name="Garsmeur O."/>
            <person name="Gayraud T."/>
            <person name="Guignon V."/>
            <person name="Jahn K."/>
            <person name="Jamilloux V."/>
            <person name="Joet T."/>
            <person name="Labadie K."/>
            <person name="Lan T."/>
            <person name="Leclercq J."/>
            <person name="Lepelley M."/>
            <person name="Leroy T."/>
            <person name="Li L.T."/>
            <person name="Librado P."/>
            <person name="Lopez L."/>
            <person name="Munoz A."/>
            <person name="Noel B."/>
            <person name="Pallavicini A."/>
            <person name="Perrotta G."/>
            <person name="Poncet V."/>
            <person name="Pot D."/>
            <person name="Priyono X."/>
            <person name="Rigoreau M."/>
            <person name="Rouard M."/>
            <person name="Rozas J."/>
            <person name="Tranchant-Dubreuil C."/>
            <person name="VanBuren R."/>
            <person name="Zhang Q."/>
            <person name="Andrade A.C."/>
            <person name="Argout X."/>
            <person name="Bertrand B."/>
            <person name="de Kochko A."/>
            <person name="Graziosi G."/>
            <person name="Henry R.J."/>
            <person name="Jayarama X."/>
            <person name="Ming R."/>
            <person name="Nagai C."/>
            <person name="Rounsley S."/>
            <person name="Sankoff D."/>
            <person name="Giuliano G."/>
            <person name="Albert V.A."/>
            <person name="Wincker P."/>
            <person name="Lashermes P."/>
        </authorList>
    </citation>
    <scope>NUCLEOTIDE SEQUENCE [LARGE SCALE GENOMIC DNA]</scope>
    <source>
        <strain evidence="20">cv. DH200-94</strain>
    </source>
</reference>
<dbReference type="OrthoDB" id="8954335at2759"/>
<feature type="domain" description="AIG1-type G" evidence="18">
    <location>
        <begin position="708"/>
        <end position="941"/>
    </location>
</feature>
<feature type="compositionally biased region" description="Basic and acidic residues" evidence="17">
    <location>
        <begin position="108"/>
        <end position="124"/>
    </location>
</feature>
<evidence type="ECO:0000256" key="15">
    <source>
        <dbReference type="ARBA" id="ARBA00023766"/>
    </source>
</evidence>
<evidence type="ECO:0000256" key="8">
    <source>
        <dbReference type="ARBA" id="ARBA00022801"/>
    </source>
</evidence>
<feature type="compositionally biased region" description="Polar residues" evidence="17">
    <location>
        <begin position="12"/>
        <end position="27"/>
    </location>
</feature>
<evidence type="ECO:0000256" key="3">
    <source>
        <dbReference type="ARBA" id="ARBA00022528"/>
    </source>
</evidence>
<keyword evidence="9" id="KW-1002">Plastid outer membrane</keyword>
<feature type="compositionally biased region" description="Low complexity" evidence="17">
    <location>
        <begin position="46"/>
        <end position="66"/>
    </location>
</feature>
<comment type="similarity">
    <text evidence="16">Belongs to the TRAFAC class TrmE-Era-EngA-EngB-Septin-like GTPase superfamily. AIG1/Toc34/Toc159-like paraseptin GTPase family. TOC159 subfamily.</text>
</comment>
<evidence type="ECO:0000259" key="18">
    <source>
        <dbReference type="PROSITE" id="PS51720"/>
    </source>
</evidence>
<dbReference type="NCBIfam" id="TIGR00993">
    <property type="entry name" value="3a0901s04IAP86"/>
    <property type="match status" value="1"/>
</dbReference>
<feature type="region of interest" description="Disordered" evidence="17">
    <location>
        <begin position="1"/>
        <end position="67"/>
    </location>
</feature>
<evidence type="ECO:0000256" key="14">
    <source>
        <dbReference type="ARBA" id="ARBA00023136"/>
    </source>
</evidence>
<keyword evidence="6" id="KW-0479">Metal-binding</keyword>
<evidence type="ECO:0000256" key="9">
    <source>
        <dbReference type="ARBA" id="ARBA00022805"/>
    </source>
</evidence>
<dbReference type="Pfam" id="PF04548">
    <property type="entry name" value="AIG1"/>
    <property type="match status" value="1"/>
</dbReference>
<dbReference type="OMA" id="LRENDEC"/>
<dbReference type="GO" id="GO:0003924">
    <property type="term" value="F:GTPase activity"/>
    <property type="evidence" value="ECO:0007669"/>
    <property type="project" value="InterPro"/>
</dbReference>
<dbReference type="Gene3D" id="3.40.50.300">
    <property type="entry name" value="P-loop containing nucleotide triphosphate hydrolases"/>
    <property type="match status" value="1"/>
</dbReference>
<keyword evidence="2" id="KW-0813">Transport</keyword>
<evidence type="ECO:0000256" key="12">
    <source>
        <dbReference type="ARBA" id="ARBA00022989"/>
    </source>
</evidence>
<dbReference type="GO" id="GO:0005525">
    <property type="term" value="F:GTP binding"/>
    <property type="evidence" value="ECO:0007669"/>
    <property type="project" value="UniProtKB-KW"/>
</dbReference>
<accession>A0A068TSC0</accession>
<keyword evidence="12" id="KW-1133">Transmembrane helix</keyword>
<evidence type="ECO:0000256" key="2">
    <source>
        <dbReference type="ARBA" id="ARBA00022448"/>
    </source>
</evidence>
<keyword evidence="20" id="KW-1185">Reference proteome</keyword>
<dbReference type="InterPro" id="IPR005690">
    <property type="entry name" value="Toc86_159"/>
</dbReference>
<evidence type="ECO:0000256" key="16">
    <source>
        <dbReference type="ARBA" id="ARBA00023775"/>
    </source>
</evidence>
<dbReference type="EMBL" id="HG739087">
    <property type="protein sequence ID" value="CDO98869.1"/>
    <property type="molecule type" value="Genomic_DNA"/>
</dbReference>
<feature type="region of interest" description="Disordered" evidence="17">
    <location>
        <begin position="108"/>
        <end position="127"/>
    </location>
</feature>
<comment type="cofactor">
    <cofactor evidence="1">
        <name>Mg(2+)</name>
        <dbReference type="ChEBI" id="CHEBI:18420"/>
    </cofactor>
</comment>
<dbReference type="InterPro" id="IPR006703">
    <property type="entry name" value="G_AIG1"/>
</dbReference>
<evidence type="ECO:0000256" key="13">
    <source>
        <dbReference type="ARBA" id="ARBA00023134"/>
    </source>
</evidence>
<evidence type="ECO:0000256" key="4">
    <source>
        <dbReference type="ARBA" id="ARBA00022640"/>
    </source>
</evidence>
<keyword evidence="11" id="KW-0653">Protein transport</keyword>